<evidence type="ECO:0000256" key="1">
    <source>
        <dbReference type="ARBA" id="ARBA00000085"/>
    </source>
</evidence>
<dbReference type="Pfam" id="PF02518">
    <property type="entry name" value="HATPase_c"/>
    <property type="match status" value="1"/>
</dbReference>
<dbReference type="EMBL" id="CAADHO010000007">
    <property type="protein sequence ID" value="VFQ45975.1"/>
    <property type="molecule type" value="Genomic_DNA"/>
</dbReference>
<evidence type="ECO:0000256" key="2">
    <source>
        <dbReference type="ARBA" id="ARBA00012438"/>
    </source>
</evidence>
<keyword evidence="9" id="KW-1133">Transmembrane helix</keyword>
<evidence type="ECO:0000256" key="8">
    <source>
        <dbReference type="ARBA" id="ARBA00023012"/>
    </source>
</evidence>
<dbReference type="InterPro" id="IPR003594">
    <property type="entry name" value="HATPase_dom"/>
</dbReference>
<evidence type="ECO:0000256" key="9">
    <source>
        <dbReference type="SAM" id="Phobius"/>
    </source>
</evidence>
<dbReference type="EC" id="2.7.13.3" evidence="2"/>
<keyword evidence="8" id="KW-0902">Two-component regulatory system</keyword>
<keyword evidence="5" id="KW-0547">Nucleotide-binding</keyword>
<dbReference type="InterPro" id="IPR050482">
    <property type="entry name" value="Sensor_HK_TwoCompSys"/>
</dbReference>
<keyword evidence="4" id="KW-0808">Transferase</keyword>
<dbReference type="InterPro" id="IPR005467">
    <property type="entry name" value="His_kinase_dom"/>
</dbReference>
<dbReference type="Pfam" id="PF13185">
    <property type="entry name" value="GAF_2"/>
    <property type="match status" value="1"/>
</dbReference>
<dbReference type="PROSITE" id="PS51257">
    <property type="entry name" value="PROKAR_LIPOPROTEIN"/>
    <property type="match status" value="1"/>
</dbReference>
<dbReference type="PANTHER" id="PTHR24421">
    <property type="entry name" value="NITRATE/NITRITE SENSOR PROTEIN NARX-RELATED"/>
    <property type="match status" value="1"/>
</dbReference>
<evidence type="ECO:0000256" key="7">
    <source>
        <dbReference type="ARBA" id="ARBA00022840"/>
    </source>
</evidence>
<feature type="transmembrane region" description="Helical" evidence="9">
    <location>
        <begin position="34"/>
        <end position="53"/>
    </location>
</feature>
<dbReference type="GO" id="GO:0016020">
    <property type="term" value="C:membrane"/>
    <property type="evidence" value="ECO:0007669"/>
    <property type="project" value="InterPro"/>
</dbReference>
<dbReference type="InterPro" id="IPR003018">
    <property type="entry name" value="GAF"/>
</dbReference>
<accession>A0A4U8YP48</accession>
<evidence type="ECO:0000313" key="11">
    <source>
        <dbReference type="EMBL" id="VFQ45975.1"/>
    </source>
</evidence>
<proteinExistence type="predicted"/>
<organism evidence="11 12">
    <name type="scientific">Desulfoluna butyratoxydans</name>
    <dbReference type="NCBI Taxonomy" id="231438"/>
    <lineage>
        <taxon>Bacteria</taxon>
        <taxon>Pseudomonadati</taxon>
        <taxon>Thermodesulfobacteriota</taxon>
        <taxon>Desulfobacteria</taxon>
        <taxon>Desulfobacterales</taxon>
        <taxon>Desulfolunaceae</taxon>
        <taxon>Desulfoluna</taxon>
    </lineage>
</organism>
<keyword evidence="9" id="KW-0472">Membrane</keyword>
<dbReference type="CDD" id="cd16917">
    <property type="entry name" value="HATPase_UhpB-NarQ-NarX-like"/>
    <property type="match status" value="1"/>
</dbReference>
<evidence type="ECO:0000256" key="6">
    <source>
        <dbReference type="ARBA" id="ARBA00022777"/>
    </source>
</evidence>
<evidence type="ECO:0000256" key="5">
    <source>
        <dbReference type="ARBA" id="ARBA00022741"/>
    </source>
</evidence>
<dbReference type="InterPro" id="IPR029016">
    <property type="entry name" value="GAF-like_dom_sf"/>
</dbReference>
<evidence type="ECO:0000256" key="3">
    <source>
        <dbReference type="ARBA" id="ARBA00022553"/>
    </source>
</evidence>
<comment type="catalytic activity">
    <reaction evidence="1">
        <text>ATP + protein L-histidine = ADP + protein N-phospho-L-histidine.</text>
        <dbReference type="EC" id="2.7.13.3"/>
    </reaction>
</comment>
<keyword evidence="9" id="KW-0812">Transmembrane</keyword>
<dbReference type="SUPFAM" id="SSF55781">
    <property type="entry name" value="GAF domain-like"/>
    <property type="match status" value="1"/>
</dbReference>
<sequence length="810" mass="90010">MLQARSVCLLWVTGTAVGCFLCFGVFIVPGAKRVVLFLVLWVCAAVWIVLPAPRAQAQEPPHKNILILHSFHKGHVWNDSISQGIDAGLARADASSMVLSVYYEYMDAERFDNAGQARRLADFLRDKYRQIAFDVIIATDDSAFRFLLDEKKKIFADTPVVFCGVNYFEEFEMFGHDRFTGVVERIDILETVRTALRLHPRTREVLVVVDQTDTSIAILKTIVTYFKAMDDPSIFRFIPAMSMEELQEKVSHLPEDTVVLFVNFTVDRTGRTFSMKEGLRRVARASSAPIYTFWDNYLGYGVVGGMMASGSAHGEKAADIALGLLSGKSVQAVPVFKESLNRHMFDYTQMERFHIKEASLPAGAEVINVPFSFYSTYKELVWGIVLSIVGLSMIILVLVVNTFKRKRVETSLTYYSNQLRVLNSIDRAVLDGSFSSETVRDVLRYVRDLYDCRWACVVSFDFERARATVVAVDTASGHGVPEGSAYPIGEFHPDILARGRRMTVAGDEAEKNALLSGFQRSEGGTDGYVSVPLMANEELIGALNLCRFGQPGLPIKNLDIVKEVATSLAVAIQSVNLMEATLRHGHELERLSAKVFEMQETTCRKISFELHDEIGQALTAATLNLAAMKKMIASGAGANLTGLLADTEEIVNRLYEQAHDLSINLWPPMLRDFGLGPTLRWYLSRIGEKVDIPLILDAPDFPERPSEEIEAAVYRLAQEALNNIVKHARATRVTISLSLRTDGMIVFKVEDDGVGFEPEAVTAGGEMNHKLGLLGMRERIAFLGGRFTLWSSPGQGTSIVTEIPWKPKGA</sequence>
<keyword evidence="12" id="KW-1185">Reference proteome</keyword>
<dbReference type="SUPFAM" id="SSF55874">
    <property type="entry name" value="ATPase domain of HSP90 chaperone/DNA topoisomerase II/histidine kinase"/>
    <property type="match status" value="1"/>
</dbReference>
<dbReference type="GO" id="GO:0000155">
    <property type="term" value="F:phosphorelay sensor kinase activity"/>
    <property type="evidence" value="ECO:0007669"/>
    <property type="project" value="InterPro"/>
</dbReference>
<keyword evidence="7" id="KW-0067">ATP-binding</keyword>
<keyword evidence="3" id="KW-0597">Phosphoprotein</keyword>
<dbReference type="InterPro" id="IPR036890">
    <property type="entry name" value="HATPase_C_sf"/>
</dbReference>
<dbReference type="PANTHER" id="PTHR24421:SF10">
    <property type="entry name" value="NITRATE_NITRITE SENSOR PROTEIN NARQ"/>
    <property type="match status" value="1"/>
</dbReference>
<feature type="transmembrane region" description="Helical" evidence="9">
    <location>
        <begin position="7"/>
        <end position="28"/>
    </location>
</feature>
<gene>
    <name evidence="11" type="ORF">MSL71_36380</name>
</gene>
<dbReference type="Pfam" id="PF07730">
    <property type="entry name" value="HisKA_3"/>
    <property type="match status" value="1"/>
</dbReference>
<name>A0A4U8YP48_9BACT</name>
<keyword evidence="6 11" id="KW-0418">Kinase</keyword>
<dbReference type="PROSITE" id="PS50109">
    <property type="entry name" value="HIS_KIN"/>
    <property type="match status" value="1"/>
</dbReference>
<protein>
    <recommendedName>
        <fullName evidence="2">histidine kinase</fullName>
        <ecNumber evidence="2">2.7.13.3</ecNumber>
    </recommendedName>
</protein>
<dbReference type="SMART" id="SM00387">
    <property type="entry name" value="HATPase_c"/>
    <property type="match status" value="1"/>
</dbReference>
<dbReference type="AlphaFoldDB" id="A0A4U8YP48"/>
<evidence type="ECO:0000256" key="4">
    <source>
        <dbReference type="ARBA" id="ARBA00022679"/>
    </source>
</evidence>
<evidence type="ECO:0000259" key="10">
    <source>
        <dbReference type="PROSITE" id="PS50109"/>
    </source>
</evidence>
<dbReference type="SMART" id="SM00065">
    <property type="entry name" value="GAF"/>
    <property type="match status" value="1"/>
</dbReference>
<evidence type="ECO:0000313" key="12">
    <source>
        <dbReference type="Proteomes" id="UP000507962"/>
    </source>
</evidence>
<feature type="transmembrane region" description="Helical" evidence="9">
    <location>
        <begin position="380"/>
        <end position="400"/>
    </location>
</feature>
<dbReference type="Gene3D" id="3.30.565.10">
    <property type="entry name" value="Histidine kinase-like ATPase, C-terminal domain"/>
    <property type="match status" value="1"/>
</dbReference>
<dbReference type="GO" id="GO:0005524">
    <property type="term" value="F:ATP binding"/>
    <property type="evidence" value="ECO:0007669"/>
    <property type="project" value="UniProtKB-KW"/>
</dbReference>
<dbReference type="GO" id="GO:0046983">
    <property type="term" value="F:protein dimerization activity"/>
    <property type="evidence" value="ECO:0007669"/>
    <property type="project" value="InterPro"/>
</dbReference>
<dbReference type="Gene3D" id="3.30.450.40">
    <property type="match status" value="1"/>
</dbReference>
<dbReference type="InterPro" id="IPR011712">
    <property type="entry name" value="Sig_transdc_His_kin_sub3_dim/P"/>
</dbReference>
<reference evidence="11 12" key="1">
    <citation type="submission" date="2019-03" db="EMBL/GenBank/DDBJ databases">
        <authorList>
            <person name="Nijsse B."/>
        </authorList>
    </citation>
    <scope>NUCLEOTIDE SEQUENCE [LARGE SCALE GENOMIC DNA]</scope>
    <source>
        <strain evidence="11">Desulfoluna butyratoxydans MSL71</strain>
    </source>
</reference>
<dbReference type="Proteomes" id="UP000507962">
    <property type="component" value="Unassembled WGS sequence"/>
</dbReference>
<dbReference type="Gene3D" id="3.40.50.2300">
    <property type="match status" value="2"/>
</dbReference>
<feature type="domain" description="Histidine kinase" evidence="10">
    <location>
        <begin position="609"/>
        <end position="807"/>
    </location>
</feature>